<evidence type="ECO:0000256" key="3">
    <source>
        <dbReference type="ARBA" id="ARBA00022670"/>
    </source>
</evidence>
<evidence type="ECO:0000256" key="4">
    <source>
        <dbReference type="ARBA" id="ARBA00022692"/>
    </source>
</evidence>
<feature type="transmembrane region" description="Helical" evidence="8">
    <location>
        <begin position="150"/>
        <end position="179"/>
    </location>
</feature>
<proteinExistence type="predicted"/>
<accession>A0ABY3AU00</accession>
<dbReference type="Proteomes" id="UP000316208">
    <property type="component" value="Unassembled WGS sequence"/>
</dbReference>
<reference evidence="9 10" key="1">
    <citation type="submission" date="2018-03" db="EMBL/GenBank/DDBJ databases">
        <title>Aerobic endospore-forming bacteria genome sequencing and assembly.</title>
        <authorList>
            <person name="Cavalcante D.A."/>
            <person name="Driks A."/>
            <person name="Putonti C."/>
            <person name="De-Souza M.T."/>
        </authorList>
    </citation>
    <scope>NUCLEOTIDE SEQUENCE [LARGE SCALE GENOMIC DNA]</scope>
    <source>
        <strain evidence="9 10">SDF0028</strain>
    </source>
</reference>
<name>A0ABY3AU00_PAEPP</name>
<keyword evidence="1" id="KW-1003">Cell membrane</keyword>
<evidence type="ECO:0000256" key="5">
    <source>
        <dbReference type="ARBA" id="ARBA00022801"/>
    </source>
</evidence>
<evidence type="ECO:0000256" key="6">
    <source>
        <dbReference type="ARBA" id="ARBA00022989"/>
    </source>
</evidence>
<evidence type="ECO:0000256" key="8">
    <source>
        <dbReference type="SAM" id="Phobius"/>
    </source>
</evidence>
<dbReference type="Pfam" id="PF04647">
    <property type="entry name" value="AgrB"/>
    <property type="match status" value="1"/>
</dbReference>
<evidence type="ECO:0000313" key="9">
    <source>
        <dbReference type="EMBL" id="TQR45741.1"/>
    </source>
</evidence>
<evidence type="ECO:0000256" key="1">
    <source>
        <dbReference type="ARBA" id="ARBA00022475"/>
    </source>
</evidence>
<sequence length="190" mass="20884">MALLTITRIGEITKVLEAISRSIAIKLKKNNPESDVDVEVLEYGIAMKLNKYGVILITVTLGTIFGHLYESILALVALAAIRRFSGGAHFSSLTACMIMSSLFCVITPMILLSKTTAVVLTLVSVCIYYFRAPNWFEELTVQKNDILYKYIAMLIASGNLILQSSVIAIVLFVQALTLLPKGGVKDEKEH</sequence>
<keyword evidence="6 8" id="KW-1133">Transmembrane helix</keyword>
<keyword evidence="4 8" id="KW-0812">Transmembrane</keyword>
<evidence type="ECO:0008006" key="11">
    <source>
        <dbReference type="Google" id="ProtNLM"/>
    </source>
</evidence>
<feature type="transmembrane region" description="Helical" evidence="8">
    <location>
        <begin position="52"/>
        <end position="81"/>
    </location>
</feature>
<keyword evidence="7 8" id="KW-0472">Membrane</keyword>
<keyword evidence="2" id="KW-0673">Quorum sensing</keyword>
<dbReference type="InterPro" id="IPR006741">
    <property type="entry name" value="AgrB"/>
</dbReference>
<dbReference type="EMBL" id="SADY01000002">
    <property type="protein sequence ID" value="TQR45741.1"/>
    <property type="molecule type" value="Genomic_DNA"/>
</dbReference>
<keyword evidence="10" id="KW-1185">Reference proteome</keyword>
<dbReference type="SMART" id="SM00793">
    <property type="entry name" value="AgrB"/>
    <property type="match status" value="1"/>
</dbReference>
<feature type="transmembrane region" description="Helical" evidence="8">
    <location>
        <begin position="102"/>
        <end position="130"/>
    </location>
</feature>
<keyword evidence="3" id="KW-0645">Protease</keyword>
<keyword evidence="5" id="KW-0378">Hydrolase</keyword>
<evidence type="ECO:0000313" key="10">
    <source>
        <dbReference type="Proteomes" id="UP000316208"/>
    </source>
</evidence>
<evidence type="ECO:0000256" key="7">
    <source>
        <dbReference type="ARBA" id="ARBA00023136"/>
    </source>
</evidence>
<comment type="caution">
    <text evidence="9">The sequence shown here is derived from an EMBL/GenBank/DDBJ whole genome shotgun (WGS) entry which is preliminary data.</text>
</comment>
<evidence type="ECO:0000256" key="2">
    <source>
        <dbReference type="ARBA" id="ARBA00022654"/>
    </source>
</evidence>
<protein>
    <recommendedName>
        <fullName evidence="11">Accessory gene regulator B</fullName>
    </recommendedName>
</protein>
<gene>
    <name evidence="9" type="ORF">C7Y44_08465</name>
</gene>
<organism evidence="9 10">
    <name type="scientific">Paenibacillus popilliae</name>
    <name type="common">Bacillus popilliae</name>
    <dbReference type="NCBI Taxonomy" id="78057"/>
    <lineage>
        <taxon>Bacteria</taxon>
        <taxon>Bacillati</taxon>
        <taxon>Bacillota</taxon>
        <taxon>Bacilli</taxon>
        <taxon>Bacillales</taxon>
        <taxon>Paenibacillaceae</taxon>
        <taxon>Paenibacillus</taxon>
    </lineage>
</organism>